<feature type="compositionally biased region" description="Gly residues" evidence="4">
    <location>
        <begin position="1512"/>
        <end position="1529"/>
    </location>
</feature>
<dbReference type="PANTHER" id="PTHR46170">
    <property type="entry name" value="GATOR COMPLEX PROTEIN WDR59"/>
    <property type="match status" value="1"/>
</dbReference>
<dbReference type="SUPFAM" id="SSF50978">
    <property type="entry name" value="WD40 repeat-like"/>
    <property type="match status" value="1"/>
</dbReference>
<evidence type="ECO:0000256" key="2">
    <source>
        <dbReference type="ARBA" id="ARBA00022737"/>
    </source>
</evidence>
<organism evidence="6 7">
    <name type="scientific">Pseudallescheria apiosperma</name>
    <name type="common">Scedosporium apiospermum</name>
    <dbReference type="NCBI Taxonomy" id="563466"/>
    <lineage>
        <taxon>Eukaryota</taxon>
        <taxon>Fungi</taxon>
        <taxon>Dikarya</taxon>
        <taxon>Ascomycota</taxon>
        <taxon>Pezizomycotina</taxon>
        <taxon>Sordariomycetes</taxon>
        <taxon>Hypocreomycetidae</taxon>
        <taxon>Microascales</taxon>
        <taxon>Microascaceae</taxon>
        <taxon>Scedosporium</taxon>
    </lineage>
</organism>
<feature type="region of interest" description="Disordered" evidence="4">
    <location>
        <begin position="1436"/>
        <end position="1536"/>
    </location>
</feature>
<dbReference type="HOGENOM" id="CLU_001497_1_0_1"/>
<feature type="compositionally biased region" description="Acidic residues" evidence="4">
    <location>
        <begin position="753"/>
        <end position="763"/>
    </location>
</feature>
<feature type="compositionally biased region" description="Acidic residues" evidence="4">
    <location>
        <begin position="634"/>
        <end position="648"/>
    </location>
</feature>
<keyword evidence="2" id="KW-0677">Repeat</keyword>
<dbReference type="GO" id="GO:0005774">
    <property type="term" value="C:vacuolar membrane"/>
    <property type="evidence" value="ECO:0007669"/>
    <property type="project" value="TreeGrafter"/>
</dbReference>
<dbReference type="RefSeq" id="XP_016639020.1">
    <property type="nucleotide sequence ID" value="XM_016791176.1"/>
</dbReference>
<evidence type="ECO:0000256" key="3">
    <source>
        <dbReference type="PROSITE-ProRule" id="PRU00221"/>
    </source>
</evidence>
<feature type="region of interest" description="Disordered" evidence="4">
    <location>
        <begin position="722"/>
        <end position="826"/>
    </location>
</feature>
<evidence type="ECO:0000259" key="5">
    <source>
        <dbReference type="Pfam" id="PF17120"/>
    </source>
</evidence>
<dbReference type="Pfam" id="PF00400">
    <property type="entry name" value="WD40"/>
    <property type="match status" value="2"/>
</dbReference>
<dbReference type="PROSITE" id="PS50294">
    <property type="entry name" value="WD_REPEATS_REGION"/>
    <property type="match status" value="1"/>
</dbReference>
<dbReference type="InterPro" id="IPR015943">
    <property type="entry name" value="WD40/YVTN_repeat-like_dom_sf"/>
</dbReference>
<proteinExistence type="predicted"/>
<dbReference type="GO" id="GO:0035591">
    <property type="term" value="F:signaling adaptor activity"/>
    <property type="evidence" value="ECO:0007669"/>
    <property type="project" value="TreeGrafter"/>
</dbReference>
<dbReference type="InterPro" id="IPR049567">
    <property type="entry name" value="WDR59-like"/>
</dbReference>
<dbReference type="InterPro" id="IPR049566">
    <property type="entry name" value="WDR59_RTC1-like_RING_Znf"/>
</dbReference>
<feature type="compositionally biased region" description="Polar residues" evidence="4">
    <location>
        <begin position="1121"/>
        <end position="1133"/>
    </location>
</feature>
<feature type="compositionally biased region" description="Basic and acidic residues" evidence="4">
    <location>
        <begin position="393"/>
        <end position="402"/>
    </location>
</feature>
<accession>A0A084FVV9</accession>
<dbReference type="Gene3D" id="2.130.10.10">
    <property type="entry name" value="YVTN repeat-like/Quinoprotein amine dehydrogenase"/>
    <property type="match status" value="1"/>
</dbReference>
<dbReference type="GO" id="GO:0034198">
    <property type="term" value="P:cellular response to amino acid starvation"/>
    <property type="evidence" value="ECO:0007669"/>
    <property type="project" value="TreeGrafter"/>
</dbReference>
<dbReference type="InterPro" id="IPR036322">
    <property type="entry name" value="WD40_repeat_dom_sf"/>
</dbReference>
<dbReference type="OMA" id="TDVCAHN"/>
<dbReference type="PROSITE" id="PS50082">
    <property type="entry name" value="WD_REPEATS_2"/>
    <property type="match status" value="2"/>
</dbReference>
<feature type="repeat" description="WD" evidence="3">
    <location>
        <begin position="213"/>
        <end position="255"/>
    </location>
</feature>
<dbReference type="GO" id="GO:1904263">
    <property type="term" value="P:positive regulation of TORC1 signaling"/>
    <property type="evidence" value="ECO:0007669"/>
    <property type="project" value="TreeGrafter"/>
</dbReference>
<evidence type="ECO:0000313" key="7">
    <source>
        <dbReference type="Proteomes" id="UP000028545"/>
    </source>
</evidence>
<keyword evidence="1 3" id="KW-0853">WD repeat</keyword>
<dbReference type="PANTHER" id="PTHR46170:SF1">
    <property type="entry name" value="GATOR COMPLEX PROTEIN WDR59"/>
    <property type="match status" value="1"/>
</dbReference>
<dbReference type="Proteomes" id="UP000028545">
    <property type="component" value="Unassembled WGS sequence"/>
</dbReference>
<evidence type="ECO:0000256" key="4">
    <source>
        <dbReference type="SAM" id="MobiDB-lite"/>
    </source>
</evidence>
<gene>
    <name evidence="6" type="ORF">SAPIO_CDS9887</name>
</gene>
<feature type="domain" description="WDR59/RTC1-like RING zinc finger" evidence="5">
    <location>
        <begin position="1353"/>
        <end position="1406"/>
    </location>
</feature>
<feature type="compositionally biased region" description="Gly residues" evidence="4">
    <location>
        <begin position="805"/>
        <end position="817"/>
    </location>
</feature>
<feature type="region of interest" description="Disordered" evidence="4">
    <location>
        <begin position="389"/>
        <end position="415"/>
    </location>
</feature>
<dbReference type="VEuPathDB" id="FungiDB:SAPIO_CDS9887"/>
<dbReference type="Pfam" id="PF17120">
    <property type="entry name" value="zf-RING_16"/>
    <property type="match status" value="1"/>
</dbReference>
<name>A0A084FVV9_PSEDA</name>
<evidence type="ECO:0000256" key="1">
    <source>
        <dbReference type="ARBA" id="ARBA00022574"/>
    </source>
</evidence>
<feature type="region of interest" description="Disordered" evidence="4">
    <location>
        <begin position="1121"/>
        <end position="1140"/>
    </location>
</feature>
<keyword evidence="7" id="KW-1185">Reference proteome</keyword>
<feature type="compositionally biased region" description="Low complexity" evidence="4">
    <location>
        <begin position="764"/>
        <end position="777"/>
    </location>
</feature>
<comment type="caution">
    <text evidence="6">The sequence shown here is derived from an EMBL/GenBank/DDBJ whole genome shotgun (WGS) entry which is preliminary data.</text>
</comment>
<sequence length="1536" mass="167399">MPLLSSDLGDVSKKRKPIKSAYESATFDHDMTIHVDGKVGSATISPCGRDVALASPDGLAIIDLDDPYNPPRRLRSHGLPWLVVDVQWSPFSARDYWVVSTANHRALVWNLNLRDDSPSGAIEHSLRGHNRAITDVNFSAHHPDFLATCSVDGYVHCWDLRRPRQPVVTFCDWFSGATQVKYNRQDPHILASSHDRWLHIWDERRPSEPLRSIYAHNSKIYGIDWNRVQRNAVVTCSLDKSIKYWDYSRHDDVPERVIRTDFPIWRARHTPFGNGLLAMPQTEPGDLYLYHNKRPAEAPLDGRAEPAAVFPGHGNHKVKEFLWRSRGGVSDEGRDEREFQLVSWGADNQLRLQSIDASTFRSVGYVKGAPVQEKLNITRKGAAYKTFRSVGGEGHRDRRDATMSDLKPSTTTSKNYQSALTMGMRTMPINRHRIGASWRGTSMTAKSSNTRDLKGSLAQIGWMKGVTMTKRKPSGEDSQGNQQGAKDPSSLFGHGYLNDEWGEPETIQEEVLRISQQLPKVKWESINMETLTLEASLNGPWGVGGASIFFKVKVDIPSNYPKSRAPKFTIEKTSLMPPATHKRVESDISKLVQRFLEKKPNCLDVAFSYLLGDIDLESSTSFFKNVKDLEDGLDGLADESSSEDEDNDIPAGGSASMSQELTSSVVAENSLAPTTRMPMPPPPRVCGARFSHDGRLVCFFPTKEEKMKLLFAPLDPAAAVARDRPKDEPVFPGFGRLIQESPLRHRYAQEDTSATEDQSESDDLASSSTSSSDSESTSMHKSGLWYHPGRSLRKTWSESRSIRSSGGGTGVGTGTGTGASRKRLSRPKSIISVHDLRGDLPSKKEFAQEYLIFGDGAKVCSHNAKVAEKYGRHDLVDIWKYAALLLRKGIPLDLIHQETSHESVLVIARDVMTRLHEMEDEDSEYSTSPDSGSGLVGRVKWGSHPLALAFVKDLFAYFEQQADVQMLAMLSCIFSEASTQDSVAYIDSHITQPETPLPLKAPSFSLDYFPADAGSFHVLPHGPHGHGHGHGRSQTSSAIHTPKTIHTPVRYSGSQISDDGLWAGDPGSNSYSCGETPPTKGARDYLGDVDQTQSLSSSPNTRPFKRMNSALASSIAANFSRPFANSTSSSPPSQVRKRPSPAEAILGNLAPAGIGGITWGGSTLLGDSGGTARTSMSDDDFREELLPLVPIQVAIAVEDQAMFDDDGWLVVPLLDPTESAMHACYRYAYAEMLHMWELPLARLEVMKFNFLKGGNATLHNSSSSNLDGGSHASFITAVEVTAASPSTHVHPPSPIMLGKKEQLHALIASGRGLDVTGVCRIHETQLEPLEYTSSTEPHVGGAVGTCDRCRRQQKQLRCVYCLEPVDALYPPCLSCGCASHETCLAEWHAAGEVMCPAGDECNCVEEASHGQVETWAAMMGAIGRHKKRRSSALTAIGTMVPPPGDAEHSDGEDGRPSGGGSSSGWENVGSAAGIPSRPHGSVTSPAKISLGNRLKKSAGDWGRGSHLRKNGSGQGRGGNGGSGGGGGGSNPKRKGA</sequence>
<dbReference type="InterPro" id="IPR001680">
    <property type="entry name" value="WD40_rpt"/>
</dbReference>
<reference evidence="6 7" key="1">
    <citation type="journal article" date="2014" name="Genome Announc.">
        <title>Draft genome sequence of the pathogenic fungus Scedosporium apiospermum.</title>
        <authorList>
            <person name="Vandeputte P."/>
            <person name="Ghamrawi S."/>
            <person name="Rechenmann M."/>
            <person name="Iltis A."/>
            <person name="Giraud S."/>
            <person name="Fleury M."/>
            <person name="Thornton C."/>
            <person name="Delhaes L."/>
            <person name="Meyer W."/>
            <person name="Papon N."/>
            <person name="Bouchara J.P."/>
        </authorList>
    </citation>
    <scope>NUCLEOTIDE SEQUENCE [LARGE SCALE GENOMIC DNA]</scope>
    <source>
        <strain evidence="6 7">IHEM 14462</strain>
    </source>
</reference>
<dbReference type="KEGG" id="sapo:SAPIO_CDS9887"/>
<dbReference type="OrthoDB" id="311712at2759"/>
<feature type="region of interest" description="Disordered" evidence="4">
    <location>
        <begin position="634"/>
        <end position="661"/>
    </location>
</feature>
<feature type="region of interest" description="Disordered" evidence="4">
    <location>
        <begin position="469"/>
        <end position="498"/>
    </location>
</feature>
<dbReference type="EMBL" id="JOWA01000154">
    <property type="protein sequence ID" value="KEZ39221.1"/>
    <property type="molecule type" value="Genomic_DNA"/>
</dbReference>
<feature type="compositionally biased region" description="Basic and acidic residues" evidence="4">
    <location>
        <begin position="1445"/>
        <end position="1455"/>
    </location>
</feature>
<dbReference type="GO" id="GO:0035859">
    <property type="term" value="C:Seh1-associated complex"/>
    <property type="evidence" value="ECO:0007669"/>
    <property type="project" value="TreeGrafter"/>
</dbReference>
<protein>
    <submittedName>
        <fullName evidence="6">WD repeat-containing protein</fullName>
    </submittedName>
</protein>
<dbReference type="SMART" id="SM00320">
    <property type="entry name" value="WD40"/>
    <property type="match status" value="6"/>
</dbReference>
<dbReference type="GeneID" id="27728959"/>
<evidence type="ECO:0000313" key="6">
    <source>
        <dbReference type="EMBL" id="KEZ39221.1"/>
    </source>
</evidence>
<feature type="repeat" description="WD" evidence="3">
    <location>
        <begin position="126"/>
        <end position="168"/>
    </location>
</feature>